<keyword evidence="2" id="KW-1185">Reference proteome</keyword>
<protein>
    <submittedName>
        <fullName evidence="1">Uncharacterized protein</fullName>
    </submittedName>
</protein>
<evidence type="ECO:0000313" key="1">
    <source>
        <dbReference type="EMBL" id="CPR18769.1"/>
    </source>
</evidence>
<dbReference type="Proteomes" id="UP000033187">
    <property type="component" value="Chromosome 1"/>
</dbReference>
<evidence type="ECO:0000313" key="2">
    <source>
        <dbReference type="Proteomes" id="UP000033187"/>
    </source>
</evidence>
<dbReference type="KEGG" id="fiy:BN1229_v1_1858"/>
<dbReference type="AlphaFoldDB" id="A0A0D6JFN6"/>
<reference evidence="2" key="1">
    <citation type="submission" date="2015-02" db="EMBL/GenBank/DDBJ databases">
        <authorList>
            <person name="Chooi Y.-H."/>
        </authorList>
    </citation>
    <scope>NUCLEOTIDE SEQUENCE [LARGE SCALE GENOMIC DNA]</scope>
    <source>
        <strain evidence="2">strain Y</strain>
    </source>
</reference>
<name>A0A0D6JFN6_9HYPH</name>
<proteinExistence type="predicted"/>
<gene>
    <name evidence="1" type="ORF">YBN1229_v1_1858</name>
</gene>
<organism evidence="1 2">
    <name type="scientific">Candidatus Filomicrobium marinum</name>
    <dbReference type="NCBI Taxonomy" id="1608628"/>
    <lineage>
        <taxon>Bacteria</taxon>
        <taxon>Pseudomonadati</taxon>
        <taxon>Pseudomonadota</taxon>
        <taxon>Alphaproteobacteria</taxon>
        <taxon>Hyphomicrobiales</taxon>
        <taxon>Hyphomicrobiaceae</taxon>
        <taxon>Filomicrobium</taxon>
    </lineage>
</organism>
<sequence length="73" mass="8115">MVFDAVVQSHGRELDKVLQPQFLEIKSWRTNQLPIPILAVRVGGALFCSGSSLLSPGFSFSEIWPLQRLSVLC</sequence>
<accession>A0A0D6JFN6</accession>
<dbReference type="EMBL" id="LN829119">
    <property type="protein sequence ID" value="CPR18769.1"/>
    <property type="molecule type" value="Genomic_DNA"/>
</dbReference>